<dbReference type="GO" id="GO:0045943">
    <property type="term" value="P:positive regulation of transcription by RNA polymerase I"/>
    <property type="evidence" value="ECO:0007669"/>
    <property type="project" value="TreeGrafter"/>
</dbReference>
<dbReference type="GO" id="GO:0005730">
    <property type="term" value="C:nucleolus"/>
    <property type="evidence" value="ECO:0007669"/>
    <property type="project" value="UniProtKB-SubCell"/>
</dbReference>
<feature type="domain" description="U3 small nucleolar RNA-associated protein 15 C-terminal" evidence="7">
    <location>
        <begin position="388"/>
        <end position="527"/>
    </location>
</feature>
<name>A0A7R9TRD1_MICPS</name>
<feature type="repeat" description="WD" evidence="6">
    <location>
        <begin position="161"/>
        <end position="203"/>
    </location>
</feature>
<sequence>MGEYRKLQPKKFEPRSIRETAEGRYWRAYKSPALLDQISQVTSVAFADVYPYALAVTSSARVTVYNSQNRRALRTFARFKDVAYGGVLRGDAKALAVGGQAGMVQLFDMSSRSILRKFTQHARAVRAVRFSTQTHAIMGSASDDTTVRIWDIAAGVCSRRHDGHTDYARSIASHPISIDRWATGSYDHTVKLWDDRDGSMKHSLSLNHGAPVEDISWLPGGNLLVSVGGQDVCVWDVLSGGKLLRKLRCHQKTIMCCHVAPDGGPPIAGGPDGSSFARRSATARSAPRLLTGSLDGHVKVHELDDFTVTHAAKYPGPVLSVALSPDANVLAVGCANKLLSIRRRKVPREAAYGLGGVGGRVGVGGGKKRGPRRLDAGSWQYFVRGTNEKAAEGQMVIARRKRIRLKPYDKALRRFRVGEALDAALATGRPEVIAAVVEEIGARGGTRAALSNRDEARLGPVLRFIARQIANPRHTRQLVGVAGKVLDVYGGEVGVSPAVDGALRLIRERVAGTLKLQDALANLSGIAAPLLAAGHHAAYG</sequence>
<reference evidence="8" key="1">
    <citation type="submission" date="2021-01" db="EMBL/GenBank/DDBJ databases">
        <authorList>
            <person name="Corre E."/>
            <person name="Pelletier E."/>
            <person name="Niang G."/>
            <person name="Scheremetjew M."/>
            <person name="Finn R."/>
            <person name="Kale V."/>
            <person name="Holt S."/>
            <person name="Cochrane G."/>
            <person name="Meng A."/>
            <person name="Brown T."/>
            <person name="Cohen L."/>
        </authorList>
    </citation>
    <scope>NUCLEOTIDE SEQUENCE</scope>
    <source>
        <strain evidence="8">RCC1614</strain>
    </source>
</reference>
<dbReference type="PROSITE" id="PS00678">
    <property type="entry name" value="WD_REPEATS_1"/>
    <property type="match status" value="1"/>
</dbReference>
<dbReference type="SUPFAM" id="SSF50978">
    <property type="entry name" value="WD40 repeat-like"/>
    <property type="match status" value="1"/>
</dbReference>
<dbReference type="CDD" id="cd00200">
    <property type="entry name" value="WD40"/>
    <property type="match status" value="1"/>
</dbReference>
<dbReference type="PANTHER" id="PTHR19924:SF26">
    <property type="entry name" value="U3 SMALL NUCLEOLAR RNA-ASSOCIATED PROTEIN 15 HOMOLOG"/>
    <property type="match status" value="1"/>
</dbReference>
<dbReference type="Pfam" id="PF09384">
    <property type="entry name" value="UTP15_C"/>
    <property type="match status" value="1"/>
</dbReference>
<proteinExistence type="predicted"/>
<evidence type="ECO:0000256" key="3">
    <source>
        <dbReference type="ARBA" id="ARBA00022574"/>
    </source>
</evidence>
<dbReference type="PROSITE" id="PS50082">
    <property type="entry name" value="WD_REPEATS_2"/>
    <property type="match status" value="2"/>
</dbReference>
<dbReference type="EMBL" id="HBDY01011300">
    <property type="protein sequence ID" value="CAD8243046.1"/>
    <property type="molecule type" value="Transcribed_RNA"/>
</dbReference>
<dbReference type="GO" id="GO:0006364">
    <property type="term" value="P:rRNA processing"/>
    <property type="evidence" value="ECO:0007669"/>
    <property type="project" value="UniProtKB-KW"/>
</dbReference>
<keyword evidence="2" id="KW-0698">rRNA processing</keyword>
<dbReference type="AlphaFoldDB" id="A0A7R9TRD1"/>
<dbReference type="InterPro" id="IPR015943">
    <property type="entry name" value="WD40/YVTN_repeat-like_dom_sf"/>
</dbReference>
<keyword evidence="5" id="KW-0539">Nucleus</keyword>
<evidence type="ECO:0000256" key="4">
    <source>
        <dbReference type="ARBA" id="ARBA00022737"/>
    </source>
</evidence>
<evidence type="ECO:0000256" key="6">
    <source>
        <dbReference type="PROSITE-ProRule" id="PRU00221"/>
    </source>
</evidence>
<evidence type="ECO:0000256" key="2">
    <source>
        <dbReference type="ARBA" id="ARBA00022552"/>
    </source>
</evidence>
<dbReference type="SMART" id="SM00320">
    <property type="entry name" value="WD40"/>
    <property type="match status" value="7"/>
</dbReference>
<dbReference type="InterPro" id="IPR019775">
    <property type="entry name" value="WD40_repeat_CS"/>
</dbReference>
<protein>
    <recommendedName>
        <fullName evidence="7">U3 small nucleolar RNA-associated protein 15 C-terminal domain-containing protein</fullName>
    </recommendedName>
</protein>
<evidence type="ECO:0000256" key="1">
    <source>
        <dbReference type="ARBA" id="ARBA00004604"/>
    </source>
</evidence>
<comment type="subcellular location">
    <subcellularLocation>
        <location evidence="1">Nucleus</location>
        <location evidence="1">Nucleolus</location>
    </subcellularLocation>
</comment>
<feature type="repeat" description="WD" evidence="6">
    <location>
        <begin position="118"/>
        <end position="160"/>
    </location>
</feature>
<dbReference type="Pfam" id="PF00400">
    <property type="entry name" value="WD40"/>
    <property type="match status" value="4"/>
</dbReference>
<dbReference type="PANTHER" id="PTHR19924">
    <property type="entry name" value="UTP15 U3 SMALL NUCLEOLAR RNA-ASSOCIATED PROTEIN 15 FAMILY MEMBER"/>
    <property type="match status" value="1"/>
</dbReference>
<dbReference type="InterPro" id="IPR001680">
    <property type="entry name" value="WD40_rpt"/>
</dbReference>
<keyword evidence="4" id="KW-0677">Repeat</keyword>
<dbReference type="InterPro" id="IPR036322">
    <property type="entry name" value="WD40_repeat_dom_sf"/>
</dbReference>
<evidence type="ECO:0000259" key="7">
    <source>
        <dbReference type="Pfam" id="PF09384"/>
    </source>
</evidence>
<evidence type="ECO:0000313" key="8">
    <source>
        <dbReference type="EMBL" id="CAD8243046.1"/>
    </source>
</evidence>
<accession>A0A7R9TRD1</accession>
<organism evidence="8">
    <name type="scientific">Micromonas pusilla</name>
    <name type="common">Picoplanktonic green alga</name>
    <name type="synonym">Chromulina pusilla</name>
    <dbReference type="NCBI Taxonomy" id="38833"/>
    <lineage>
        <taxon>Eukaryota</taxon>
        <taxon>Viridiplantae</taxon>
        <taxon>Chlorophyta</taxon>
        <taxon>Mamiellophyceae</taxon>
        <taxon>Mamiellales</taxon>
        <taxon>Mamiellaceae</taxon>
        <taxon>Micromonas</taxon>
    </lineage>
</organism>
<keyword evidence="3 6" id="KW-0853">WD repeat</keyword>
<evidence type="ECO:0000256" key="5">
    <source>
        <dbReference type="ARBA" id="ARBA00023242"/>
    </source>
</evidence>
<dbReference type="Gene3D" id="2.130.10.10">
    <property type="entry name" value="YVTN repeat-like/Quinoprotein amine dehydrogenase"/>
    <property type="match status" value="2"/>
</dbReference>
<gene>
    <name evidence="8" type="ORF">MPUS1402_LOCUS8542</name>
</gene>
<dbReference type="InterPro" id="IPR018983">
    <property type="entry name" value="U3_snoRNA-assocProt_15_C"/>
</dbReference>
<dbReference type="PROSITE" id="PS50294">
    <property type="entry name" value="WD_REPEATS_REGION"/>
    <property type="match status" value="1"/>
</dbReference>